<gene>
    <name evidence="1" type="ORF">ACN38_g3481</name>
</gene>
<reference evidence="1 2" key="1">
    <citation type="submission" date="2015-08" db="EMBL/GenBank/DDBJ databases">
        <title>Genome sequencing of Penicillium nordicum.</title>
        <authorList>
            <person name="Nguyen H.D."/>
            <person name="Seifert K.A."/>
        </authorList>
    </citation>
    <scope>NUCLEOTIDE SEQUENCE [LARGE SCALE GENOMIC DNA]</scope>
    <source>
        <strain evidence="1 2">DAOMC 185683</strain>
    </source>
</reference>
<proteinExistence type="predicted"/>
<dbReference type="Proteomes" id="UP000037696">
    <property type="component" value="Unassembled WGS sequence"/>
</dbReference>
<accession>A0A0N0RZE8</accession>
<organism evidence="1 2">
    <name type="scientific">Penicillium nordicum</name>
    <dbReference type="NCBI Taxonomy" id="229535"/>
    <lineage>
        <taxon>Eukaryota</taxon>
        <taxon>Fungi</taxon>
        <taxon>Dikarya</taxon>
        <taxon>Ascomycota</taxon>
        <taxon>Pezizomycotina</taxon>
        <taxon>Eurotiomycetes</taxon>
        <taxon>Eurotiomycetidae</taxon>
        <taxon>Eurotiales</taxon>
        <taxon>Aspergillaceae</taxon>
        <taxon>Penicillium</taxon>
    </lineage>
</organism>
<sequence>MGRDDVKLGEERELIAMDGEKLLDIYLPGEGFMPEAPMWSLRPPQHECGPEQNLGPNIYTATVIIGGSDCPYDLLTE</sequence>
<keyword evidence="2" id="KW-1185">Reference proteome</keyword>
<dbReference type="EMBL" id="LHQQ01000041">
    <property type="protein sequence ID" value="KOS45629.1"/>
    <property type="molecule type" value="Genomic_DNA"/>
</dbReference>
<evidence type="ECO:0000313" key="1">
    <source>
        <dbReference type="EMBL" id="KOS45629.1"/>
    </source>
</evidence>
<evidence type="ECO:0000313" key="2">
    <source>
        <dbReference type="Proteomes" id="UP000037696"/>
    </source>
</evidence>
<dbReference type="AlphaFoldDB" id="A0A0N0RZE8"/>
<protein>
    <submittedName>
        <fullName evidence="1">Uncharacterized protein</fullName>
    </submittedName>
</protein>
<comment type="caution">
    <text evidence="1">The sequence shown here is derived from an EMBL/GenBank/DDBJ whole genome shotgun (WGS) entry which is preliminary data.</text>
</comment>
<name>A0A0N0RZE8_9EURO</name>